<accession>A0A3M7QSF6</accession>
<keyword evidence="2" id="KW-1185">Reference proteome</keyword>
<gene>
    <name evidence="1" type="ORF">BpHYR1_016101</name>
</gene>
<organism evidence="1 2">
    <name type="scientific">Brachionus plicatilis</name>
    <name type="common">Marine rotifer</name>
    <name type="synonym">Brachionus muelleri</name>
    <dbReference type="NCBI Taxonomy" id="10195"/>
    <lineage>
        <taxon>Eukaryota</taxon>
        <taxon>Metazoa</taxon>
        <taxon>Spiralia</taxon>
        <taxon>Gnathifera</taxon>
        <taxon>Rotifera</taxon>
        <taxon>Eurotatoria</taxon>
        <taxon>Monogononta</taxon>
        <taxon>Pseudotrocha</taxon>
        <taxon>Ploima</taxon>
        <taxon>Brachionidae</taxon>
        <taxon>Brachionus</taxon>
    </lineage>
</organism>
<name>A0A3M7QSF6_BRAPC</name>
<proteinExistence type="predicted"/>
<evidence type="ECO:0000313" key="1">
    <source>
        <dbReference type="EMBL" id="RNA13915.1"/>
    </source>
</evidence>
<reference evidence="1 2" key="1">
    <citation type="journal article" date="2018" name="Sci. Rep.">
        <title>Genomic signatures of local adaptation to the degree of environmental predictability in rotifers.</title>
        <authorList>
            <person name="Franch-Gras L."/>
            <person name="Hahn C."/>
            <person name="Garcia-Roger E.M."/>
            <person name="Carmona M.J."/>
            <person name="Serra M."/>
            <person name="Gomez A."/>
        </authorList>
    </citation>
    <scope>NUCLEOTIDE SEQUENCE [LARGE SCALE GENOMIC DNA]</scope>
    <source>
        <strain evidence="1">HYR1</strain>
    </source>
</reference>
<dbReference type="AlphaFoldDB" id="A0A3M7QSF6"/>
<evidence type="ECO:0000313" key="2">
    <source>
        <dbReference type="Proteomes" id="UP000276133"/>
    </source>
</evidence>
<dbReference type="EMBL" id="REGN01005300">
    <property type="protein sequence ID" value="RNA13915.1"/>
    <property type="molecule type" value="Genomic_DNA"/>
</dbReference>
<sequence>MAQIENFLIELHTLQRFFQKCSVTERGIEWRCILKKGFHSTRSVPFIPFHSIRSVPLLGTEHFTFAKTAVDPVLKGIKVWCPGISFKSTLTVVPIFIPKWLPVDWKQINRIFGKLLYMKSATAFLIFALSHLKGLEVHDIFSKKLFFCIDLTKYFKRKLQKDQKNNNGKNNVISLKHEYFQNFNLFLFL</sequence>
<protein>
    <submittedName>
        <fullName evidence="1">Uncharacterized protein</fullName>
    </submittedName>
</protein>
<dbReference type="Proteomes" id="UP000276133">
    <property type="component" value="Unassembled WGS sequence"/>
</dbReference>
<comment type="caution">
    <text evidence="1">The sequence shown here is derived from an EMBL/GenBank/DDBJ whole genome shotgun (WGS) entry which is preliminary data.</text>
</comment>